<organism evidence="2 3">
    <name type="scientific">Armadillidium nasatum</name>
    <dbReference type="NCBI Taxonomy" id="96803"/>
    <lineage>
        <taxon>Eukaryota</taxon>
        <taxon>Metazoa</taxon>
        <taxon>Ecdysozoa</taxon>
        <taxon>Arthropoda</taxon>
        <taxon>Crustacea</taxon>
        <taxon>Multicrustacea</taxon>
        <taxon>Malacostraca</taxon>
        <taxon>Eumalacostraca</taxon>
        <taxon>Peracarida</taxon>
        <taxon>Isopoda</taxon>
        <taxon>Oniscidea</taxon>
        <taxon>Crinocheta</taxon>
        <taxon>Armadillidiidae</taxon>
        <taxon>Armadillidium</taxon>
    </lineage>
</organism>
<sequence>MFKLGKHEYQENVSISLQFGKRCLFSVLFLTFLTTSTNGQNSNAPCPVDFNSYTVEELIHNPPQHWNFNCITRELIDLVMTDEVHVVNILNCLKDVHLCKGPGYELIADEIYNRVSSGGQCKECTPELLGHVQYGIRRLQKLFPDQLREGLAFLA</sequence>
<comment type="caution">
    <text evidence="2">The sequence shown here is derived from an EMBL/GenBank/DDBJ whole genome shotgun (WGS) entry which is preliminary data.</text>
</comment>
<dbReference type="EMBL" id="SEYY01021920">
    <property type="protein sequence ID" value="KAB7495958.1"/>
    <property type="molecule type" value="Genomic_DNA"/>
</dbReference>
<feature type="signal peptide" evidence="1">
    <location>
        <begin position="1"/>
        <end position="39"/>
    </location>
</feature>
<evidence type="ECO:0000313" key="2">
    <source>
        <dbReference type="EMBL" id="KAB7495958.1"/>
    </source>
</evidence>
<dbReference type="AlphaFoldDB" id="A0A5N5SQB2"/>
<dbReference type="Proteomes" id="UP000326759">
    <property type="component" value="Unassembled WGS sequence"/>
</dbReference>
<accession>A0A5N5SQB2</accession>
<proteinExistence type="predicted"/>
<feature type="chain" id="PRO_5024307085" evidence="1">
    <location>
        <begin position="40"/>
        <end position="155"/>
    </location>
</feature>
<dbReference type="OrthoDB" id="10340931at2759"/>
<keyword evidence="3" id="KW-1185">Reference proteome</keyword>
<name>A0A5N5SQB2_9CRUS</name>
<reference evidence="2 3" key="1">
    <citation type="journal article" date="2019" name="PLoS Biol.">
        <title>Sex chromosomes control vertical transmission of feminizing Wolbachia symbionts in an isopod.</title>
        <authorList>
            <person name="Becking T."/>
            <person name="Chebbi M.A."/>
            <person name="Giraud I."/>
            <person name="Moumen B."/>
            <person name="Laverre T."/>
            <person name="Caubet Y."/>
            <person name="Peccoud J."/>
            <person name="Gilbert C."/>
            <person name="Cordaux R."/>
        </authorList>
    </citation>
    <scope>NUCLEOTIDE SEQUENCE [LARGE SCALE GENOMIC DNA]</scope>
    <source>
        <strain evidence="2">ANa2</strain>
        <tissue evidence="2">Whole body excluding digestive tract and cuticle</tissue>
    </source>
</reference>
<gene>
    <name evidence="2" type="ORF">Anas_06997</name>
</gene>
<keyword evidence="1" id="KW-0732">Signal</keyword>
<evidence type="ECO:0000313" key="3">
    <source>
        <dbReference type="Proteomes" id="UP000326759"/>
    </source>
</evidence>
<protein>
    <submittedName>
        <fullName evidence="2">Uncharacterized protein</fullName>
    </submittedName>
</protein>
<evidence type="ECO:0000256" key="1">
    <source>
        <dbReference type="SAM" id="SignalP"/>
    </source>
</evidence>